<dbReference type="PANTHER" id="PTHR30461:SF23">
    <property type="entry name" value="DNA RECOMBINASE-RELATED"/>
    <property type="match status" value="1"/>
</dbReference>
<evidence type="ECO:0000256" key="2">
    <source>
        <dbReference type="ARBA" id="ARBA00023125"/>
    </source>
</evidence>
<dbReference type="GO" id="GO:0015074">
    <property type="term" value="P:DNA integration"/>
    <property type="evidence" value="ECO:0007669"/>
    <property type="project" value="UniProtKB-KW"/>
</dbReference>
<gene>
    <name evidence="8" type="ORF">COV89_03715</name>
</gene>
<dbReference type="CDD" id="cd00338">
    <property type="entry name" value="Ser_Recombinase"/>
    <property type="match status" value="1"/>
</dbReference>
<protein>
    <recommendedName>
        <fullName evidence="10">Recombinase family protein</fullName>
    </recommendedName>
</protein>
<feature type="domain" description="Resolvase/invertase-type recombinase catalytic" evidence="6">
    <location>
        <begin position="5"/>
        <end position="153"/>
    </location>
</feature>
<dbReference type="Pfam" id="PF07508">
    <property type="entry name" value="Recombinase"/>
    <property type="match status" value="1"/>
</dbReference>
<organism evidence="8 9">
    <name type="scientific">Candidatus Shapirobacteria bacterium CG11_big_fil_rev_8_21_14_0_20_40_12</name>
    <dbReference type="NCBI Taxonomy" id="1974889"/>
    <lineage>
        <taxon>Bacteria</taxon>
        <taxon>Candidatus Shapironibacteriota</taxon>
    </lineage>
</organism>
<evidence type="ECO:0000256" key="4">
    <source>
        <dbReference type="PIRSR" id="PIRSR606118-50"/>
    </source>
</evidence>
<dbReference type="SMART" id="SM00857">
    <property type="entry name" value="Resolvase"/>
    <property type="match status" value="1"/>
</dbReference>
<accession>A0A2H0KEZ6</accession>
<proteinExistence type="predicted"/>
<dbReference type="AlphaFoldDB" id="A0A2H0KEZ6"/>
<dbReference type="InterPro" id="IPR006118">
    <property type="entry name" value="Recombinase_CS"/>
</dbReference>
<dbReference type="InterPro" id="IPR036162">
    <property type="entry name" value="Resolvase-like_N_sf"/>
</dbReference>
<dbReference type="SUPFAM" id="SSF53041">
    <property type="entry name" value="Resolvase-like"/>
    <property type="match status" value="1"/>
</dbReference>
<dbReference type="Pfam" id="PF00239">
    <property type="entry name" value="Resolvase"/>
    <property type="match status" value="1"/>
</dbReference>
<dbReference type="InterPro" id="IPR050639">
    <property type="entry name" value="SSR_resolvase"/>
</dbReference>
<dbReference type="GO" id="GO:0003677">
    <property type="term" value="F:DNA binding"/>
    <property type="evidence" value="ECO:0007669"/>
    <property type="project" value="UniProtKB-KW"/>
</dbReference>
<keyword evidence="1" id="KW-0229">DNA integration</keyword>
<evidence type="ECO:0000256" key="1">
    <source>
        <dbReference type="ARBA" id="ARBA00022908"/>
    </source>
</evidence>
<reference evidence="8 9" key="1">
    <citation type="submission" date="2017-09" db="EMBL/GenBank/DDBJ databases">
        <title>Depth-based differentiation of microbial function through sediment-hosted aquifers and enrichment of novel symbionts in the deep terrestrial subsurface.</title>
        <authorList>
            <person name="Probst A.J."/>
            <person name="Ladd B."/>
            <person name="Jarett J.K."/>
            <person name="Geller-Mcgrath D.E."/>
            <person name="Sieber C.M."/>
            <person name="Emerson J.B."/>
            <person name="Anantharaman K."/>
            <person name="Thomas B.C."/>
            <person name="Malmstrom R."/>
            <person name="Stieglmeier M."/>
            <person name="Klingl A."/>
            <person name="Woyke T."/>
            <person name="Ryan C.M."/>
            <person name="Banfield J.F."/>
        </authorList>
    </citation>
    <scope>NUCLEOTIDE SEQUENCE [LARGE SCALE GENOMIC DNA]</scope>
    <source>
        <strain evidence="8">CG11_big_fil_rev_8_21_14_0_20_40_12</strain>
    </source>
</reference>
<dbReference type="PANTHER" id="PTHR30461">
    <property type="entry name" value="DNA-INVERTASE FROM LAMBDOID PROPHAGE"/>
    <property type="match status" value="1"/>
</dbReference>
<dbReference type="EMBL" id="PCVI01000060">
    <property type="protein sequence ID" value="PIQ69830.1"/>
    <property type="molecule type" value="Genomic_DNA"/>
</dbReference>
<evidence type="ECO:0000259" key="7">
    <source>
        <dbReference type="PROSITE" id="PS51737"/>
    </source>
</evidence>
<dbReference type="Gene3D" id="3.90.1750.20">
    <property type="entry name" value="Putative Large Serine Recombinase, Chain B, Domain 2"/>
    <property type="match status" value="1"/>
</dbReference>
<evidence type="ECO:0000256" key="5">
    <source>
        <dbReference type="PROSITE-ProRule" id="PRU10137"/>
    </source>
</evidence>
<evidence type="ECO:0008006" key="10">
    <source>
        <dbReference type="Google" id="ProtNLM"/>
    </source>
</evidence>
<evidence type="ECO:0000313" key="8">
    <source>
        <dbReference type="EMBL" id="PIQ69830.1"/>
    </source>
</evidence>
<feature type="domain" description="Recombinase" evidence="7">
    <location>
        <begin position="161"/>
        <end position="249"/>
    </location>
</feature>
<dbReference type="PROSITE" id="PS51736">
    <property type="entry name" value="RECOMBINASES_3"/>
    <property type="match status" value="1"/>
</dbReference>
<dbReference type="InterPro" id="IPR006119">
    <property type="entry name" value="Resolv_N"/>
</dbReference>
<dbReference type="PROSITE" id="PS51737">
    <property type="entry name" value="RECOMBINASE_DNA_BIND"/>
    <property type="match status" value="1"/>
</dbReference>
<comment type="caution">
    <text evidence="8">The sequence shown here is derived from an EMBL/GenBank/DDBJ whole genome shotgun (WGS) entry which is preliminary data.</text>
</comment>
<dbReference type="InterPro" id="IPR038109">
    <property type="entry name" value="DNA_bind_recomb_sf"/>
</dbReference>
<sequence>MEKKRIVGYCRVSTLEQKKKGYGIDIQMRDIRNYAELFRLSVDGFYIDEAKSGIEEDRRALKRLIRDCKAGKVKTIIVASLDRLSRDLRFTENFFYDLQRIGVKIFIADMPHYDGNNRKDVLIRQIKGAIAEENRKEIIERLKKGREERVRKGKFPGGNIPYGYVRNSKEIKKNPQEVEIVKLIFSLDAQAKSGREIADYLNEIGYKRRNGSEWNQRQVWAILNRKDLYFKGILKYGEVRGENQDLVII</sequence>
<feature type="active site" description="O-(5'-phospho-DNA)-serine intermediate" evidence="4 5">
    <location>
        <position position="13"/>
    </location>
</feature>
<evidence type="ECO:0000313" key="9">
    <source>
        <dbReference type="Proteomes" id="UP000231371"/>
    </source>
</evidence>
<keyword evidence="3" id="KW-0233">DNA recombination</keyword>
<name>A0A2H0KEZ6_9BACT</name>
<evidence type="ECO:0000256" key="3">
    <source>
        <dbReference type="ARBA" id="ARBA00023172"/>
    </source>
</evidence>
<dbReference type="InterPro" id="IPR011109">
    <property type="entry name" value="DNA_bind_recombinase_dom"/>
</dbReference>
<evidence type="ECO:0000259" key="6">
    <source>
        <dbReference type="PROSITE" id="PS51736"/>
    </source>
</evidence>
<dbReference type="GO" id="GO:0000150">
    <property type="term" value="F:DNA strand exchange activity"/>
    <property type="evidence" value="ECO:0007669"/>
    <property type="project" value="InterPro"/>
</dbReference>
<dbReference type="Proteomes" id="UP000231371">
    <property type="component" value="Unassembled WGS sequence"/>
</dbReference>
<keyword evidence="2" id="KW-0238">DNA-binding</keyword>
<dbReference type="Gene3D" id="3.40.50.1390">
    <property type="entry name" value="Resolvase, N-terminal catalytic domain"/>
    <property type="match status" value="1"/>
</dbReference>
<dbReference type="PROSITE" id="PS00397">
    <property type="entry name" value="RECOMBINASES_1"/>
    <property type="match status" value="1"/>
</dbReference>